<sequence>MLKEDTKVAPVDHKDGLNMKTFTKLHRTWTSGVVLILTVMEFSLAQELITFECFETGISSDCTSFIDTFCSSASVVSAAAQESIAMCFPLSTETRCDFNAWRGGVNSSHPPGPFSEATCSTILPIVSDACEFGGSGILVGFGYVFTTQANDGSCGAVTALPNPPT</sequence>
<keyword evidence="2" id="KW-1185">Reference proteome</keyword>
<evidence type="ECO:0000313" key="2">
    <source>
        <dbReference type="Proteomes" id="UP001148662"/>
    </source>
</evidence>
<protein>
    <submittedName>
        <fullName evidence="1">Uncharacterized protein</fullName>
    </submittedName>
</protein>
<evidence type="ECO:0000313" key="1">
    <source>
        <dbReference type="EMBL" id="KAJ3546704.1"/>
    </source>
</evidence>
<dbReference type="EMBL" id="JANHOG010001015">
    <property type="protein sequence ID" value="KAJ3546704.1"/>
    <property type="molecule type" value="Genomic_DNA"/>
</dbReference>
<proteinExistence type="predicted"/>
<name>A0ACC1SUD2_9APHY</name>
<organism evidence="1 2">
    <name type="scientific">Phlebia brevispora</name>
    <dbReference type="NCBI Taxonomy" id="194682"/>
    <lineage>
        <taxon>Eukaryota</taxon>
        <taxon>Fungi</taxon>
        <taxon>Dikarya</taxon>
        <taxon>Basidiomycota</taxon>
        <taxon>Agaricomycotina</taxon>
        <taxon>Agaricomycetes</taxon>
        <taxon>Polyporales</taxon>
        <taxon>Meruliaceae</taxon>
        <taxon>Phlebia</taxon>
    </lineage>
</organism>
<gene>
    <name evidence="1" type="ORF">NM688_g5485</name>
</gene>
<accession>A0ACC1SUD2</accession>
<reference evidence="1" key="1">
    <citation type="submission" date="2022-07" db="EMBL/GenBank/DDBJ databases">
        <title>Genome Sequence of Phlebia brevispora.</title>
        <authorList>
            <person name="Buettner E."/>
        </authorList>
    </citation>
    <scope>NUCLEOTIDE SEQUENCE</scope>
    <source>
        <strain evidence="1">MPL23</strain>
    </source>
</reference>
<comment type="caution">
    <text evidence="1">The sequence shown here is derived from an EMBL/GenBank/DDBJ whole genome shotgun (WGS) entry which is preliminary data.</text>
</comment>
<dbReference type="Proteomes" id="UP001148662">
    <property type="component" value="Unassembled WGS sequence"/>
</dbReference>